<name>A0A0H4J3K2_9CAUD</name>
<keyword evidence="1" id="KW-1133">Transmembrane helix</keyword>
<proteinExistence type="predicted"/>
<gene>
    <name evidence="2" type="ORF">PBI_APIZIUM_46</name>
</gene>
<keyword evidence="1" id="KW-0472">Membrane</keyword>
<dbReference type="GeneID" id="26519511"/>
<keyword evidence="1" id="KW-0812">Transmembrane</keyword>
<accession>A0A0H4J3K2</accession>
<dbReference type="Proteomes" id="UP000203120">
    <property type="component" value="Segment"/>
</dbReference>
<dbReference type="KEGG" id="vg:26519511"/>
<keyword evidence="3" id="KW-1185">Reference proteome</keyword>
<protein>
    <submittedName>
        <fullName evidence="2">Uncharacterized protein</fullName>
    </submittedName>
</protein>
<organism evidence="2 3">
    <name type="scientific">Mycobacterium phage Apizium</name>
    <dbReference type="NCBI Taxonomy" id="1673886"/>
    <lineage>
        <taxon>Viruses</taxon>
        <taxon>Duplodnaviria</taxon>
        <taxon>Heunggongvirae</taxon>
        <taxon>Uroviricota</taxon>
        <taxon>Caudoviricetes</taxon>
        <taxon>Bclasvirinae</taxon>
        <taxon>Pegunavirus</taxon>
        <taxon>Pegunavirus apizium</taxon>
    </lineage>
</organism>
<evidence type="ECO:0000313" key="2">
    <source>
        <dbReference type="EMBL" id="AKO62222.1"/>
    </source>
</evidence>
<sequence length="79" mass="8709">MRTLLVSAAVFASLTALGWTVYYDDPNPWGGWFAPAWFASLGAFLIILSIVTIVRAVDEIANPSHCFTTTTTTPRRYTP</sequence>
<feature type="transmembrane region" description="Helical" evidence="1">
    <location>
        <begin position="34"/>
        <end position="54"/>
    </location>
</feature>
<dbReference type="EMBL" id="KR781349">
    <property type="protein sequence ID" value="AKO62222.1"/>
    <property type="molecule type" value="Genomic_DNA"/>
</dbReference>
<evidence type="ECO:0000313" key="3">
    <source>
        <dbReference type="Proteomes" id="UP000203120"/>
    </source>
</evidence>
<dbReference type="RefSeq" id="YP_009191239.1">
    <property type="nucleotide sequence ID" value="NC_028691.1"/>
</dbReference>
<evidence type="ECO:0000256" key="1">
    <source>
        <dbReference type="SAM" id="Phobius"/>
    </source>
</evidence>
<reference evidence="3" key="1">
    <citation type="submission" date="2015-05" db="EMBL/GenBank/DDBJ databases">
        <authorList>
            <person name="Apiz-Saab J."/>
            <person name="Alvelo-Aviles A.S."/>
            <person name="Icazatti-Burtell A.M."/>
            <person name="Ortiz-Camacho K.C."/>
            <person name="Ramos-Aponte K."/>
            <person name="Rivera-Dones A.E."/>
            <person name="Rivera-Garcia M.D."/>
            <person name="Fonseca-Cruz H.A."/>
            <person name="Jordan-Ferrer C."/>
            <person name="Lopez-Cuevas N.J."/>
            <person name="Olmeda-Santana G.R."/>
            <person name="Olmo-Colon A.C."/>
            <person name="Ortiz-Cruz F."/>
            <person name="Ortiz-Torres L.G."/>
            <person name="Ortiz-Velez B."/>
            <person name="Otero-Ruiz H."/>
            <person name="Pabon-Lopez J.C."/>
            <person name="Pabon-Velez J."/>
            <person name="Pereira-Rivera P."/>
            <person name="Polanco-Munet A."/>
            <person name="Prado-Aponte L."/>
            <person name="Principe-Cartagena A.J."/>
            <person name="Ramirez-Diaz J.M."/>
            <person name="Ramos-Flores L.I."/>
            <person name="Rivera-Arce L.A."/>
            <person name="Rivera-Bernier Y."/>
            <person name="Rivera-Cordero D.M."/>
            <person name="Rivera-Martinez M.D."/>
            <person name="Rivera-Rivera C.M."/>
            <person name="Rivera-Rodriguez A."/>
            <person name="Rivera-Rolon M.N."/>
            <person name="Rivera-Rosa A.M."/>
            <person name="Rivera-Rosario M."/>
            <person name="Rodriguez-Alicea G.J."/>
            <person name="Rodriguez-Diaz F.M."/>
            <person name="Rodriguez-Lopez C."/>
            <person name="Suarez S."/>
            <person name="Vazquez E."/>
            <person name="Rubin M.R."/>
            <person name="Anders K.R."/>
            <person name="Braun M.A."/>
            <person name="Delesalle V.A."/>
            <person name="Hughes L.E."/>
            <person name="Ware V.C."/>
            <person name="Bradley K.W."/>
            <person name="Barker L.P."/>
            <person name="Asai D.J."/>
            <person name="Bowman C.A."/>
            <person name="Russell D.A."/>
            <person name="Pope W.H."/>
            <person name="Jacobs-Sera D."/>
            <person name="Hendrix R.W."/>
            <person name="Hatfull G.F."/>
        </authorList>
    </citation>
    <scope>NUCLEOTIDE SEQUENCE [LARGE SCALE GENOMIC DNA]</scope>
</reference>